<dbReference type="RefSeq" id="WP_241053335.1">
    <property type="nucleotide sequence ID" value="NZ_JAKZBV010000001.1"/>
</dbReference>
<reference evidence="1 2" key="1">
    <citation type="submission" date="2022-03" db="EMBL/GenBank/DDBJ databases">
        <title>Sinomonas sp. isolated from a soil.</title>
        <authorList>
            <person name="Han J."/>
            <person name="Kim D.-U."/>
        </authorList>
    </citation>
    <scope>NUCLEOTIDE SEQUENCE [LARGE SCALE GENOMIC DNA]</scope>
    <source>
        <strain evidence="1 2">5-5</strain>
    </source>
</reference>
<sequence>MNRNLDGWHYRDRPEPALEQVLLPERHEFRVAAPEGGIVHGYVLSYEIWDEFVRVNTVLVGFQSGAIHDRPALQLADGSFARLIQGSGGGGERLSSWSAAFARPAPGRVTLGLGGGHLGKPERGVRFTPITDLRIP</sequence>
<evidence type="ECO:0000313" key="1">
    <source>
        <dbReference type="EMBL" id="MCH6469866.1"/>
    </source>
</evidence>
<name>A0ABS9TZK0_9MICC</name>
<comment type="caution">
    <text evidence="1">The sequence shown here is derived from an EMBL/GenBank/DDBJ whole genome shotgun (WGS) entry which is preliminary data.</text>
</comment>
<keyword evidence="2" id="KW-1185">Reference proteome</keyword>
<gene>
    <name evidence="1" type="ORF">L0M17_07690</name>
</gene>
<accession>A0ABS9TZK0</accession>
<proteinExistence type="predicted"/>
<evidence type="ECO:0000313" key="2">
    <source>
        <dbReference type="Proteomes" id="UP001202922"/>
    </source>
</evidence>
<protein>
    <submittedName>
        <fullName evidence="1">Uncharacterized protein</fullName>
    </submittedName>
</protein>
<dbReference type="EMBL" id="JAKZBV010000001">
    <property type="protein sequence ID" value="MCH6469866.1"/>
    <property type="molecule type" value="Genomic_DNA"/>
</dbReference>
<dbReference type="Proteomes" id="UP001202922">
    <property type="component" value="Unassembled WGS sequence"/>
</dbReference>
<organism evidence="1 2">
    <name type="scientific">Sinomonas terrae</name>
    <dbReference type="NCBI Taxonomy" id="2908838"/>
    <lineage>
        <taxon>Bacteria</taxon>
        <taxon>Bacillati</taxon>
        <taxon>Actinomycetota</taxon>
        <taxon>Actinomycetes</taxon>
        <taxon>Micrococcales</taxon>
        <taxon>Micrococcaceae</taxon>
        <taxon>Sinomonas</taxon>
    </lineage>
</organism>